<dbReference type="Gene3D" id="2.30.33.40">
    <property type="entry name" value="GroES chaperonin"/>
    <property type="match status" value="1"/>
</dbReference>
<dbReference type="GO" id="GO:0006457">
    <property type="term" value="P:protein folding"/>
    <property type="evidence" value="ECO:0007669"/>
    <property type="project" value="InterPro"/>
</dbReference>
<evidence type="ECO:0000313" key="2">
    <source>
        <dbReference type="Proteomes" id="UP000204195"/>
    </source>
</evidence>
<name>W5ZSI9_9CAUD</name>
<gene>
    <name evidence="1" type="ORF">ZZ1p0219</name>
</gene>
<proteinExistence type="predicted"/>
<reference evidence="1 2" key="1">
    <citation type="journal article" date="2012" name="BMC Microbiol.">
        <title>Isolation and characterization of ZZ1, a novel lytic phage that infects Acinetobacter baumannii clinical isolates.</title>
        <authorList>
            <person name="Jin J."/>
            <person name="Li Z.J."/>
            <person name="Wang S.W."/>
            <person name="Wang S.M."/>
            <person name="Huang D.H."/>
            <person name="Li Y.H."/>
            <person name="Ma Y.Y."/>
            <person name="Wang J."/>
            <person name="Liu F."/>
            <person name="Chen X.D."/>
            <person name="Li G.X."/>
            <person name="Wang X.T."/>
            <person name="Wang Z.Q."/>
            <person name="Zhao G.Q."/>
        </authorList>
    </citation>
    <scope>NUCLEOTIDE SEQUENCE [LARGE SCALE GENOMIC DNA]</scope>
</reference>
<dbReference type="EMBL" id="HQ698922">
    <property type="protein sequence ID" value="AHI44680.1"/>
    <property type="molecule type" value="Genomic_DNA"/>
</dbReference>
<dbReference type="SUPFAM" id="SSF50129">
    <property type="entry name" value="GroES-like"/>
    <property type="match status" value="1"/>
</dbReference>
<evidence type="ECO:0000313" key="1">
    <source>
        <dbReference type="EMBL" id="AHI44680.1"/>
    </source>
</evidence>
<dbReference type="OrthoDB" id="19822at10239"/>
<keyword evidence="2" id="KW-1185">Reference proteome</keyword>
<dbReference type="Proteomes" id="UP000204195">
    <property type="component" value="Segment"/>
</dbReference>
<dbReference type="GeneID" id="13165163"/>
<organism evidence="1 2">
    <name type="scientific">Acinetobacter phage ZZ1</name>
    <dbReference type="NCBI Taxonomy" id="1049283"/>
    <lineage>
        <taxon>Viruses</taxon>
        <taxon>Duplodnaviria</taxon>
        <taxon>Heunggongvirae</taxon>
        <taxon>Uroviricota</taxon>
        <taxon>Caudoviricetes</taxon>
        <taxon>Pantevenvirales</taxon>
        <taxon>Straboviridae</taxon>
        <taxon>Twarogvirinae</taxon>
        <taxon>Zedzedvirus</taxon>
        <taxon>Zedzedvirus zz1</taxon>
    </lineage>
</organism>
<dbReference type="RefSeq" id="YP_009001472.1">
    <property type="nucleotide sequence ID" value="NC_018087.3"/>
</dbReference>
<dbReference type="KEGG" id="vg:13165163"/>
<accession>W5ZSI9</accession>
<sequence length="110" mass="12032">MSKEIVALGEYVVLKAVARSAGTEIFSDVVPDLVIGVREQGEVPKICEVFKIGPNVPKGLFEIGDGCPFPLGDKLNVPHPDVAYGNVKEKDRDEKYITCHYRNIACVSNN</sequence>
<protein>
    <submittedName>
        <fullName evidence="1">Head assembly cochaperone with GroEL</fullName>
    </submittedName>
</protein>
<dbReference type="InterPro" id="IPR037124">
    <property type="entry name" value="Chaperonin_GroES_sf"/>
</dbReference>
<dbReference type="InterPro" id="IPR011032">
    <property type="entry name" value="GroES-like_sf"/>
</dbReference>